<evidence type="ECO:0000313" key="1">
    <source>
        <dbReference type="EMBL" id="SEP54010.1"/>
    </source>
</evidence>
<dbReference type="InterPro" id="IPR015987">
    <property type="entry name" value="UCP022704"/>
</dbReference>
<dbReference type="SUPFAM" id="SSF49899">
    <property type="entry name" value="Concanavalin A-like lectins/glucanases"/>
    <property type="match status" value="1"/>
</dbReference>
<gene>
    <name evidence="1" type="ORF">SAMN04489732_13512</name>
</gene>
<dbReference type="OrthoDB" id="9814707at2"/>
<proteinExistence type="predicted"/>
<protein>
    <recommendedName>
        <fullName evidence="3">DUF1349 domain-containing protein</fullName>
    </recommendedName>
</protein>
<dbReference type="PIRSF" id="PIRSF022704">
    <property type="entry name" value="UCP022704"/>
    <property type="match status" value="1"/>
</dbReference>
<dbReference type="InterPro" id="IPR013320">
    <property type="entry name" value="ConA-like_dom_sf"/>
</dbReference>
<dbReference type="AlphaFoldDB" id="A0A1H8YP99"/>
<dbReference type="Pfam" id="PF07081">
    <property type="entry name" value="DUF1349"/>
    <property type="match status" value="1"/>
</dbReference>
<dbReference type="Gene3D" id="2.60.120.200">
    <property type="match status" value="1"/>
</dbReference>
<accession>A0A1H8YP99</accession>
<evidence type="ECO:0008006" key="3">
    <source>
        <dbReference type="Google" id="ProtNLM"/>
    </source>
</evidence>
<dbReference type="PANTHER" id="PTHR35332">
    <property type="entry name" value="REGULATION OF ENOLASE PROTEIN 1"/>
    <property type="match status" value="1"/>
</dbReference>
<dbReference type="Proteomes" id="UP000198582">
    <property type="component" value="Unassembled WGS sequence"/>
</dbReference>
<evidence type="ECO:0000313" key="2">
    <source>
        <dbReference type="Proteomes" id="UP000198582"/>
    </source>
</evidence>
<dbReference type="EMBL" id="FOEF01000035">
    <property type="protein sequence ID" value="SEP54010.1"/>
    <property type="molecule type" value="Genomic_DNA"/>
</dbReference>
<reference evidence="1 2" key="1">
    <citation type="submission" date="2016-10" db="EMBL/GenBank/DDBJ databases">
        <authorList>
            <person name="de Groot N.N."/>
        </authorList>
    </citation>
    <scope>NUCLEOTIDE SEQUENCE [LARGE SCALE GENOMIC DNA]</scope>
    <source>
        <strain evidence="1 2">DSM 44993</strain>
    </source>
</reference>
<sequence length="186" mass="19953">MDAFGTTGWQWLNPPADYAASDGLVVRTAPDTDFWRTTHYGFVRDTGHALGRTVSGDFTATATFSGEYTHLYDQAGLLLRIDEATWLKTGIEYVDGEQLLSVVVTREVSDWSVVSLPTSPASVTIAVERTGDTMTVKYGLDGASATRMARLAYFPPNAPVFAGVMAASPQGPGFSARFDSCVITPG</sequence>
<dbReference type="PANTHER" id="PTHR35332:SF2">
    <property type="entry name" value="REGULATION OF ENOLASE PROTEIN 1"/>
    <property type="match status" value="1"/>
</dbReference>
<dbReference type="InterPro" id="IPR009784">
    <property type="entry name" value="DUF1349"/>
</dbReference>
<keyword evidence="2" id="KW-1185">Reference proteome</keyword>
<dbReference type="RefSeq" id="WP_091629031.1">
    <property type="nucleotide sequence ID" value="NZ_FOEF01000035.1"/>
</dbReference>
<name>A0A1H8YP99_9PSEU</name>
<organism evidence="1 2">
    <name type="scientific">Amycolatopsis saalfeldensis</name>
    <dbReference type="NCBI Taxonomy" id="394193"/>
    <lineage>
        <taxon>Bacteria</taxon>
        <taxon>Bacillati</taxon>
        <taxon>Actinomycetota</taxon>
        <taxon>Actinomycetes</taxon>
        <taxon>Pseudonocardiales</taxon>
        <taxon>Pseudonocardiaceae</taxon>
        <taxon>Amycolatopsis</taxon>
    </lineage>
</organism>
<dbReference type="STRING" id="394193.SAMN04489732_13512"/>